<name>A0A0V0TBS6_9BILA</name>
<proteinExistence type="inferred from homology"/>
<evidence type="ECO:0000256" key="3">
    <source>
        <dbReference type="ARBA" id="ARBA00023274"/>
    </source>
</evidence>
<dbReference type="EMBL" id="JYDJ01000367">
    <property type="protein sequence ID" value="KRX36390.1"/>
    <property type="molecule type" value="Genomic_DNA"/>
</dbReference>
<evidence type="ECO:0000256" key="2">
    <source>
        <dbReference type="ARBA" id="ARBA00022980"/>
    </source>
</evidence>
<dbReference type="GO" id="GO:0003735">
    <property type="term" value="F:structural constituent of ribosome"/>
    <property type="evidence" value="ECO:0007669"/>
    <property type="project" value="InterPro"/>
</dbReference>
<keyword evidence="2 6" id="KW-0689">Ribosomal protein</keyword>
<dbReference type="Pfam" id="PF01251">
    <property type="entry name" value="Ribosomal_S7e"/>
    <property type="match status" value="1"/>
</dbReference>
<evidence type="ECO:0000256" key="1">
    <source>
        <dbReference type="ARBA" id="ARBA00007820"/>
    </source>
</evidence>
<dbReference type="AlphaFoldDB" id="A0A0V0TBS6"/>
<comment type="similarity">
    <text evidence="1">Belongs to the eukaryotic ribosomal protein eS7 family.</text>
</comment>
<dbReference type="Proteomes" id="UP000055048">
    <property type="component" value="Unassembled WGS sequence"/>
</dbReference>
<dbReference type="PANTHER" id="PTHR11278:SF0">
    <property type="entry name" value="SMALL RIBOSOMAL SUBUNIT PROTEIN ES7"/>
    <property type="match status" value="1"/>
</dbReference>
<evidence type="ECO:0000256" key="5">
    <source>
        <dbReference type="ARBA" id="ARBA00035404"/>
    </source>
</evidence>
<keyword evidence="7" id="KW-1185">Reference proteome</keyword>
<dbReference type="GO" id="GO:0042274">
    <property type="term" value="P:ribosomal small subunit biogenesis"/>
    <property type="evidence" value="ECO:0007669"/>
    <property type="project" value="TreeGrafter"/>
</dbReference>
<dbReference type="PANTHER" id="PTHR11278">
    <property type="entry name" value="40S RIBOSOMAL PROTEIN S7"/>
    <property type="match status" value="1"/>
</dbReference>
<comment type="caution">
    <text evidence="6">The sequence shown here is derived from an EMBL/GenBank/DDBJ whole genome shotgun (WGS) entry which is preliminary data.</text>
</comment>
<dbReference type="GO" id="GO:0006412">
    <property type="term" value="P:translation"/>
    <property type="evidence" value="ECO:0007669"/>
    <property type="project" value="InterPro"/>
</dbReference>
<gene>
    <name evidence="6" type="primary">Rps7</name>
    <name evidence="6" type="ORF">T05_10967</name>
</gene>
<evidence type="ECO:0000313" key="7">
    <source>
        <dbReference type="Proteomes" id="UP000055048"/>
    </source>
</evidence>
<accession>A0A0V0TBS6</accession>
<reference evidence="6 7" key="1">
    <citation type="submission" date="2015-01" db="EMBL/GenBank/DDBJ databases">
        <title>Evolution of Trichinella species and genotypes.</title>
        <authorList>
            <person name="Korhonen P.K."/>
            <person name="Edoardo P."/>
            <person name="Giuseppe L.R."/>
            <person name="Gasser R.B."/>
        </authorList>
    </citation>
    <scope>NUCLEOTIDE SEQUENCE [LARGE SCALE GENOMIC DNA]</scope>
    <source>
        <strain evidence="6">ISS417</strain>
    </source>
</reference>
<evidence type="ECO:0000313" key="6">
    <source>
        <dbReference type="EMBL" id="KRX36390.1"/>
    </source>
</evidence>
<protein>
    <recommendedName>
        <fullName evidence="4">Small ribosomal subunit protein eS7</fullName>
    </recommendedName>
    <alternativeName>
        <fullName evidence="5">40S ribosomal protein S7</fullName>
    </alternativeName>
</protein>
<dbReference type="GO" id="GO:0022627">
    <property type="term" value="C:cytosolic small ribosomal subunit"/>
    <property type="evidence" value="ECO:0007669"/>
    <property type="project" value="TreeGrafter"/>
</dbReference>
<keyword evidence="3" id="KW-0687">Ribonucleoprotein</keyword>
<dbReference type="InterPro" id="IPR000554">
    <property type="entry name" value="Ribosomal_eS7"/>
</dbReference>
<dbReference type="GO" id="GO:0030686">
    <property type="term" value="C:90S preribosome"/>
    <property type="evidence" value="ECO:0007669"/>
    <property type="project" value="TreeGrafter"/>
</dbReference>
<sequence>MGMAASSTNGDAMEDESEMEAFDVVRIADDVIQRLRFGSQDIFKSEDPVIDDMLIESAYRIQYETLRQDLIATQEEVARLKRQLQERDYAERKKRNFESHKSRKTFKRGEAEQLKLEQKLKSTVQDVKTKFMQYSCHQLCMDKEMEVMKCFDLNRQKTLKCSKLVSEFINCINSETQQRIGLYIINFVSKNSAAFRKNNIDMVYGTLNNLVRASKDSVTELERQVSQVLYDLKHSQDLQYYVKEDLTFVSAKEIDVGNRAVIIVFVPFPQYKQYRRILVRLIHEVEKKFGGKHVVFVAKRRILPKPTRGKRKITQKQKRPRSRTLAAVHDEYLNDIVFPAEIVGKRIRVRLDGSRLLKVHLDRNQKAAVEHKTETFAAVYKHLTGKEVKFEFPVPLY</sequence>
<dbReference type="GO" id="GO:0032040">
    <property type="term" value="C:small-subunit processome"/>
    <property type="evidence" value="ECO:0007669"/>
    <property type="project" value="TreeGrafter"/>
</dbReference>
<organism evidence="6 7">
    <name type="scientific">Trichinella murrelli</name>
    <dbReference type="NCBI Taxonomy" id="144512"/>
    <lineage>
        <taxon>Eukaryota</taxon>
        <taxon>Metazoa</taxon>
        <taxon>Ecdysozoa</taxon>
        <taxon>Nematoda</taxon>
        <taxon>Enoplea</taxon>
        <taxon>Dorylaimia</taxon>
        <taxon>Trichinellida</taxon>
        <taxon>Trichinellidae</taxon>
        <taxon>Trichinella</taxon>
    </lineage>
</organism>
<evidence type="ECO:0000256" key="4">
    <source>
        <dbReference type="ARBA" id="ARBA00035279"/>
    </source>
</evidence>
<dbReference type="GO" id="GO:0006364">
    <property type="term" value="P:rRNA processing"/>
    <property type="evidence" value="ECO:0007669"/>
    <property type="project" value="TreeGrafter"/>
</dbReference>